<dbReference type="Gene3D" id="3.30.530.20">
    <property type="match status" value="1"/>
</dbReference>
<comment type="similarity">
    <text evidence="1">Belongs to the AHA1 family.</text>
</comment>
<sequence>MTMPLPTPTTNELQKPDNATLILRRVLNAPQELAYQVWTSAEHVKLWMQPEPGMQIPFAVMDVRVGGKFRIQMQQTDGEYFTAQGVFREVKPPEKLVYTWDWEKDGSGEEFGEPEGKETLVTVEFLKRGDRTEMIFTHTRFATVESRDSHSRGWSRIIDCLAAFLEKPKA</sequence>
<accession>A0A366HDP5</accession>
<dbReference type="EMBL" id="QNRR01000008">
    <property type="protein sequence ID" value="RBP40572.1"/>
    <property type="molecule type" value="Genomic_DNA"/>
</dbReference>
<protein>
    <submittedName>
        <fullName evidence="3">Uncharacterized protein YndB with AHSA1/START domain</fullName>
    </submittedName>
</protein>
<evidence type="ECO:0000313" key="3">
    <source>
        <dbReference type="EMBL" id="RBP40572.1"/>
    </source>
</evidence>
<proteinExistence type="inferred from homology"/>
<dbReference type="AlphaFoldDB" id="A0A366HDP5"/>
<comment type="caution">
    <text evidence="3">The sequence shown here is derived from an EMBL/GenBank/DDBJ whole genome shotgun (WGS) entry which is preliminary data.</text>
</comment>
<dbReference type="OrthoDB" id="190358at2"/>
<name>A0A366HDP5_9BACT</name>
<dbReference type="Proteomes" id="UP000253426">
    <property type="component" value="Unassembled WGS sequence"/>
</dbReference>
<gene>
    <name evidence="3" type="ORF">DES53_108279</name>
</gene>
<keyword evidence="4" id="KW-1185">Reference proteome</keyword>
<dbReference type="InterPro" id="IPR013538">
    <property type="entry name" value="ASHA1/2-like_C"/>
</dbReference>
<evidence type="ECO:0000259" key="2">
    <source>
        <dbReference type="Pfam" id="PF08327"/>
    </source>
</evidence>
<reference evidence="3 4" key="1">
    <citation type="submission" date="2018-06" db="EMBL/GenBank/DDBJ databases">
        <title>Genomic Encyclopedia of Type Strains, Phase IV (KMG-IV): sequencing the most valuable type-strain genomes for metagenomic binning, comparative biology and taxonomic classification.</title>
        <authorList>
            <person name="Goeker M."/>
        </authorList>
    </citation>
    <scope>NUCLEOTIDE SEQUENCE [LARGE SCALE GENOMIC DNA]</scope>
    <source>
        <strain evidence="3 4">DSM 25532</strain>
    </source>
</reference>
<organism evidence="3 4">
    <name type="scientific">Roseimicrobium gellanilyticum</name>
    <dbReference type="NCBI Taxonomy" id="748857"/>
    <lineage>
        <taxon>Bacteria</taxon>
        <taxon>Pseudomonadati</taxon>
        <taxon>Verrucomicrobiota</taxon>
        <taxon>Verrucomicrobiia</taxon>
        <taxon>Verrucomicrobiales</taxon>
        <taxon>Verrucomicrobiaceae</taxon>
        <taxon>Roseimicrobium</taxon>
    </lineage>
</organism>
<dbReference type="CDD" id="cd07814">
    <property type="entry name" value="SRPBCC_CalC_Aha1-like"/>
    <property type="match status" value="1"/>
</dbReference>
<dbReference type="SUPFAM" id="SSF55961">
    <property type="entry name" value="Bet v1-like"/>
    <property type="match status" value="1"/>
</dbReference>
<dbReference type="InterPro" id="IPR023393">
    <property type="entry name" value="START-like_dom_sf"/>
</dbReference>
<dbReference type="Pfam" id="PF08327">
    <property type="entry name" value="AHSA1"/>
    <property type="match status" value="1"/>
</dbReference>
<feature type="domain" description="Activator of Hsp90 ATPase homologue 1/2-like C-terminal" evidence="2">
    <location>
        <begin position="28"/>
        <end position="166"/>
    </location>
</feature>
<evidence type="ECO:0000256" key="1">
    <source>
        <dbReference type="ARBA" id="ARBA00006817"/>
    </source>
</evidence>
<evidence type="ECO:0000313" key="4">
    <source>
        <dbReference type="Proteomes" id="UP000253426"/>
    </source>
</evidence>